<sequence length="115" mass="13122">MNSNYLKLNISVPKNEVKKETFYIMNAEGEDLKNIIYSFLNCIVKLRQVASDGNVPADLLPELNSSYSVIELLSKFPVNEGLTLSKRYTIRETMKCVLDESMAYVVDPEAFFVKM</sequence>
<dbReference type="KEGG" id="vg:30307326"/>
<name>A0A1B0WN76_9CAUD</name>
<protein>
    <submittedName>
        <fullName evidence="1">Uncharacterized protein</fullName>
    </submittedName>
</protein>
<dbReference type="EMBL" id="KU599889">
    <property type="protein sequence ID" value="ANB41034.1"/>
    <property type="molecule type" value="Genomic_DNA"/>
</dbReference>
<dbReference type="RefSeq" id="YP_009321826.1">
    <property type="nucleotide sequence ID" value="NC_031911.1"/>
</dbReference>
<dbReference type="Proteomes" id="UP000207627">
    <property type="component" value="Segment"/>
</dbReference>
<proteinExistence type="predicted"/>
<reference evidence="1 2" key="1">
    <citation type="submission" date="2016-01" db="EMBL/GenBank/DDBJ databases">
        <title>Molecular aspects and genomic diversity of bacteriophages-specific to fish pathogen Flavobacterium psychrophilum.</title>
        <authorList>
            <person name="Castillo D."/>
            <person name="Middelboe M."/>
        </authorList>
    </citation>
    <scope>NUCLEOTIDE SEQUENCE [LARGE SCALE GENOMIC DNA]</scope>
</reference>
<evidence type="ECO:0000313" key="1">
    <source>
        <dbReference type="EMBL" id="ANB41034.1"/>
    </source>
</evidence>
<keyword evidence="2" id="KW-1185">Reference proteome</keyword>
<dbReference type="GeneID" id="30307326"/>
<organism evidence="1 2">
    <name type="scientific">Flavobacterium phage 1H</name>
    <dbReference type="NCBI Taxonomy" id="1792272"/>
    <lineage>
        <taxon>Viruses</taxon>
        <taxon>Duplodnaviria</taxon>
        <taxon>Heunggongvirae</taxon>
        <taxon>Uroviricota</taxon>
        <taxon>Caudoviricetes</taxon>
        <taxon>Duneviridae</taxon>
        <taxon>Unahavirus</taxon>
        <taxon>Unahavirus uv1H</taxon>
    </lineage>
</organism>
<accession>A0A1B0WN76</accession>
<evidence type="ECO:0000313" key="2">
    <source>
        <dbReference type="Proteomes" id="UP000207627"/>
    </source>
</evidence>